<reference evidence="1 2" key="1">
    <citation type="submission" date="2018-10" db="EMBL/GenBank/DDBJ databases">
        <authorList>
            <consortium name="IHU Genomes"/>
        </authorList>
    </citation>
    <scope>NUCLEOTIDE SEQUENCE [LARGE SCALE GENOMIC DNA]</scope>
    <source>
        <strain evidence="1 2">A1</strain>
    </source>
</reference>
<name>A0A5K0U7P6_9VIRU</name>
<keyword evidence="2" id="KW-1185">Reference proteome</keyword>
<dbReference type="Proteomes" id="UP000594342">
    <property type="component" value="Unassembled WGS sequence"/>
</dbReference>
<proteinExistence type="predicted"/>
<dbReference type="Gene3D" id="3.90.70.10">
    <property type="entry name" value="Cysteine proteinases"/>
    <property type="match status" value="1"/>
</dbReference>
<evidence type="ECO:0000313" key="1">
    <source>
        <dbReference type="EMBL" id="VBB17817.1"/>
    </source>
</evidence>
<gene>
    <name evidence="1" type="ORF">YASMINEVIRUS_280</name>
</gene>
<dbReference type="EMBL" id="UPSH01000001">
    <property type="protein sequence ID" value="VBB17817.1"/>
    <property type="molecule type" value="Genomic_DNA"/>
</dbReference>
<evidence type="ECO:0000313" key="2">
    <source>
        <dbReference type="Proteomes" id="UP000594342"/>
    </source>
</evidence>
<protein>
    <submittedName>
        <fullName evidence="1">Uncharacterized protein</fullName>
    </submittedName>
</protein>
<sequence length="283" mass="33048">MSVTQNHIIFEDGYNSDYIYSMITALFYTPTDGTNKIINSDASSTNTYYLQEFIKTKFVYPIHRNLSIESGTVNKLRLFMYNCGWLKDSGKHILEKGSLDQFYQFLVSKMMEYSINISRMDQDTNSENEMAIDVIRITEDQLDENDKSNKVVNLSTLVNRWVDSNVLGQSMSYKFENIPYILPIYVDMRDPDTGLNKRYVNVMEGINFPNIGDKIQSMLIWEIHSLICQNEKGEYYSIVLDHNDEMMGFSDKQIPSNWKIDPSSLSSVKKIMREVRFVFYKLQ</sequence>
<comment type="caution">
    <text evidence="1">The sequence shown here is derived from an EMBL/GenBank/DDBJ whole genome shotgun (WGS) entry which is preliminary data.</text>
</comment>
<accession>A0A5K0U7P6</accession>
<organism evidence="1 2">
    <name type="scientific">Yasminevirus sp. GU-2018</name>
    <dbReference type="NCBI Taxonomy" id="2420051"/>
    <lineage>
        <taxon>Viruses</taxon>
        <taxon>Varidnaviria</taxon>
        <taxon>Bamfordvirae</taxon>
        <taxon>Nucleocytoviricota</taxon>
        <taxon>Megaviricetes</taxon>
        <taxon>Imitervirales</taxon>
        <taxon>Mimiviridae</taxon>
        <taxon>Klosneuvirinae</taxon>
        <taxon>Yasminevirus</taxon>
        <taxon>Yasminevirus saudimassiliense</taxon>
    </lineage>
</organism>